<accession>A0A087VSS1</accession>
<dbReference type="KEGG" id="bii:BINDI_0121"/>
<feature type="region of interest" description="Disordered" evidence="3">
    <location>
        <begin position="1012"/>
        <end position="1034"/>
    </location>
</feature>
<dbReference type="PROSITE" id="PS00626">
    <property type="entry name" value="RCC1_2"/>
    <property type="match status" value="3"/>
</dbReference>
<feature type="region of interest" description="Disordered" evidence="3">
    <location>
        <begin position="681"/>
        <end position="712"/>
    </location>
</feature>
<evidence type="ECO:0000256" key="3">
    <source>
        <dbReference type="SAM" id="MobiDB-lite"/>
    </source>
</evidence>
<feature type="domain" description="RCC1-like" evidence="5">
    <location>
        <begin position="1308"/>
        <end position="1565"/>
    </location>
</feature>
<feature type="compositionally biased region" description="Polar residues" evidence="3">
    <location>
        <begin position="1012"/>
        <end position="1022"/>
    </location>
</feature>
<dbReference type="HOGENOM" id="CLU_001113_0_0_11"/>
<feature type="compositionally biased region" description="Low complexity" evidence="3">
    <location>
        <begin position="60"/>
        <end position="110"/>
    </location>
</feature>
<organism evidence="6 7">
    <name type="scientific">Bifidobacterium [indicum] DSM 20214 = LMG 11587</name>
    <dbReference type="NCBI Taxonomy" id="1341694"/>
    <lineage>
        <taxon>Bacteria</taxon>
        <taxon>Bacillati</taxon>
        <taxon>Actinomycetota</taxon>
        <taxon>Actinomycetes</taxon>
        <taxon>Bifidobacteriales</taxon>
        <taxon>Bifidobacteriaceae</taxon>
        <taxon>Bifidobacterium</taxon>
    </lineage>
</organism>
<dbReference type="InterPro" id="IPR009091">
    <property type="entry name" value="RCC1/BLIP-II"/>
</dbReference>
<gene>
    <name evidence="6" type="ORF">BINDI_0121</name>
</gene>
<dbReference type="Proteomes" id="UP000028569">
    <property type="component" value="Chromosome"/>
</dbReference>
<dbReference type="InterPro" id="IPR058923">
    <property type="entry name" value="RCC1-like_dom"/>
</dbReference>
<keyword evidence="4" id="KW-1133">Transmembrane helix</keyword>
<dbReference type="Pfam" id="PF00415">
    <property type="entry name" value="RCC1"/>
    <property type="match status" value="1"/>
</dbReference>
<keyword evidence="4" id="KW-0472">Membrane</keyword>
<keyword evidence="6" id="KW-0808">Transferase</keyword>
<keyword evidence="7" id="KW-1185">Reference proteome</keyword>
<feature type="compositionally biased region" description="Low complexity" evidence="3">
    <location>
        <begin position="598"/>
        <end position="614"/>
    </location>
</feature>
<feature type="compositionally biased region" description="Basic and acidic residues" evidence="3">
    <location>
        <begin position="700"/>
        <end position="709"/>
    </location>
</feature>
<reference evidence="6 7" key="1">
    <citation type="journal article" date="2014" name="Appl. Environ. Microbiol.">
        <title>Genomic encyclopedia of type strains of the genus Bifidobacterium.</title>
        <authorList>
            <person name="Milani C."/>
            <person name="Lugli G.A."/>
            <person name="Duranti S."/>
            <person name="Turroni F."/>
            <person name="Bottacini F."/>
            <person name="Mangifesta M."/>
            <person name="Sanchez B."/>
            <person name="Viappiani A."/>
            <person name="Mancabelli L."/>
            <person name="Taminiau B."/>
            <person name="Delcenserie V."/>
            <person name="Barrangou R."/>
            <person name="Margolles A."/>
            <person name="van Sinderen D."/>
            <person name="Ventura M."/>
        </authorList>
    </citation>
    <scope>NUCLEOTIDE SEQUENCE [LARGE SCALE GENOMIC DNA]</scope>
    <source>
        <strain evidence="6 7">LMG 11587</strain>
    </source>
</reference>
<sequence>MRMWNVFQSRRRLARPVVAVVSVMAVLGAGLVSIAQAVDSPVSAGAAPGVLAPADSGQARPVPVDGPDRVPSPSSDASSSSSSDASSSSSGGSLSSGVSSSGGPTVSGVSSLSAAGRSRVVLPSGPAGLATSSPLSSHAADAPSVQTAVGVRAGVVHTVSFSSEADSTGVPGAQSVPDGGTASWPREDPSRPGWTFNGWFLDDAAYDFSAPVTGDVTLTARWGRRSVTPDRGPWQGGTDVRISDAADGVRFTQVAAGAGFSVALGSDGNAYTWGDNTTGQLGAGEGAPSHRAAPAMAAMPDRVGFTAIAAGDSHAIALDRDGRAWTWGDDTDGSLGRGTTGGQASRPGPAATPAGVRFTAVSAAPHHSMALDTDGGVWTWGRNSLGRTGNGATPARVPMPTGTAFTAVSSSAGSAMALDTDGRIWSWADTDTGAVGHDGPRDTPAPVDTTQRFTAVSSGDDHAIAIARDGTVWTWGRNSHGQLGRTPDSANPADRPGQAPGPTEATRVNAGTGVSTAITPDTAWAWGLNDHGQLGGSTDDVTTPAPIPAPDRAAPGFHYTAAAPATTGTGTPAHTLLLGNDGHTYATGNNTTGQLGDNTQNPTTRPTTTWQPTHWQPTDILFGQSHNLATPHREPDGWHTTSPRHPIGTVTLTITHTDHGTPQPDDTSCRFTYTGDTATITYHTDHGTPPPPQTIPKGDTAPRPDDPPTHDGWTFNGWFQGDTPYDFSQPVTHDLTLTAKWAQWTTTPTQGPWQGGTEVHLSRSTSEVRYAQITAGRNCSLAVGSDGNVYGWGYNHYSQVAEYEKNDLPAPIPVFTPEGAKIIQVSAGFYHVMALDSEGRIWTWGFDSDGQLGRTPTAATPARRPGLVAAPKDVGFIAVSAGRTHSAALDQDGNIWTWGNNTYKQLGRDTSGTNDATPEKIRPSRGTAFTMVSAGLTHSIGLSADGTAWSWGGGIDNSHIRTETVLGHAGGTDLAPVDTDLRFTAVSAGYYHSLAIAQDGTVQSWGNWSTRQLGRSPTTTAPANRPGRVPGLTGATGISAGRRYSIAITGTDVWGWGLNAQGQLGTGTNNGSSSGVDTPERIPAPEGTPAGFVYTNAVASMSGEHTLTIGSNGEAYAFGSNASGQLGDNTINEATVGLAGANKPTMVWHPVGASITSVLFGTKPNIGKVQRTAGGWLTVSPRHRPETVSLTVKSSTGIRSAPVRTEDTGLTFTFTGNIVTLSFVSDHGAPTPAQQVAAGEPTQRPADPSEEGWTFDGWFDGDVAYDFAAPLEHDLTVTGRWHRTGRWVLSPDHGSEHGGDTLTLTAPAAPGLRLASVDTGGSSSLGVGSDGNLYAWGDNTDGQLGDGTTSQHTTPTLIPRPDGTDTGFFWVQAAAGRTHSAAVGSDGNLYAWGDNTCGQLGDGTNTQRTTPVKVILPGGKGLTWIRVAAGDGYTLAIGSDDNLYIWGSLPGGLGDINGTTASTRPVMVALPQGVPPTFRFEKIAAGDRHATAIGSDENLYTWGSNTHGQLGHADTGVPAAAATPTVAAWDDPQQPVGYVQASAAGDHTMAIDLQGRLWVWGTLADGTDTATPARIQPAGTTDTYRFTHTSTGRAHYTATGEDHRTWTWGDNTNGQLGHATSTPKRPTVIPGLNTTVTASMADTTIAIDTSGNTQAWGNNSNGQGGHGDTGETPTPCTSAIPPHPTPTDLTIDSTTLPLRRTGPNTWEATTTAHDPGAVPVRVRWTLAGQAQPDDTSNTYTYLHIFTLPNAGGTGIVLLIIAGTLILAAATANRQRRIPKHH</sequence>
<feature type="region of interest" description="Disordered" evidence="3">
    <location>
        <begin position="1650"/>
        <end position="1674"/>
    </location>
</feature>
<protein>
    <submittedName>
        <fullName evidence="6">RCC1 repeat-containing protein</fullName>
        <ecNumber evidence="6">2.7.11.1</ecNumber>
    </submittedName>
</protein>
<dbReference type="EC" id="2.7.11.1" evidence="6"/>
<feature type="transmembrane region" description="Helical" evidence="4">
    <location>
        <begin position="1750"/>
        <end position="1771"/>
    </location>
</feature>
<feature type="region of interest" description="Disordered" evidence="3">
    <location>
        <begin position="528"/>
        <end position="556"/>
    </location>
</feature>
<keyword evidence="2" id="KW-0677">Repeat</keyword>
<evidence type="ECO:0000313" key="7">
    <source>
        <dbReference type="Proteomes" id="UP000028569"/>
    </source>
</evidence>
<feature type="region of interest" description="Disordered" evidence="3">
    <location>
        <begin position="163"/>
        <end position="190"/>
    </location>
</feature>
<dbReference type="Gene3D" id="2.60.40.4270">
    <property type="entry name" value="Listeria-Bacteroides repeat domain"/>
    <property type="match status" value="3"/>
</dbReference>
<proteinExistence type="predicted"/>
<feature type="region of interest" description="Disordered" evidence="3">
    <location>
        <begin position="477"/>
        <end position="510"/>
    </location>
</feature>
<comment type="subcellular location">
    <subcellularLocation>
        <location evidence="1">Cell envelope</location>
    </subcellularLocation>
</comment>
<evidence type="ECO:0000259" key="5">
    <source>
        <dbReference type="Pfam" id="PF25390"/>
    </source>
</evidence>
<dbReference type="InterPro" id="IPR042229">
    <property type="entry name" value="Listeria/Bacterioides_rpt_sf"/>
</dbReference>
<dbReference type="EMBL" id="CP006018">
    <property type="protein sequence ID" value="AIC91407.1"/>
    <property type="molecule type" value="Genomic_DNA"/>
</dbReference>
<dbReference type="OrthoDB" id="9796385at2"/>
<evidence type="ECO:0000313" key="6">
    <source>
        <dbReference type="EMBL" id="AIC91407.1"/>
    </source>
</evidence>
<dbReference type="InterPro" id="IPR013378">
    <property type="entry name" value="InlB-like_B-rpt"/>
</dbReference>
<dbReference type="PANTHER" id="PTHR22870">
    <property type="entry name" value="REGULATOR OF CHROMOSOME CONDENSATION"/>
    <property type="match status" value="1"/>
</dbReference>
<dbReference type="PRINTS" id="PR00633">
    <property type="entry name" value="RCCNDNSATION"/>
</dbReference>
<evidence type="ECO:0000256" key="1">
    <source>
        <dbReference type="ARBA" id="ARBA00004196"/>
    </source>
</evidence>
<feature type="compositionally biased region" description="Polar residues" evidence="3">
    <location>
        <begin position="1650"/>
        <end position="1661"/>
    </location>
</feature>
<feature type="region of interest" description="Disordered" evidence="3">
    <location>
        <begin position="331"/>
        <end position="352"/>
    </location>
</feature>
<dbReference type="PROSITE" id="PS50012">
    <property type="entry name" value="RCC1_3"/>
    <property type="match status" value="17"/>
</dbReference>
<dbReference type="GO" id="GO:0030313">
    <property type="term" value="C:cell envelope"/>
    <property type="evidence" value="ECO:0007669"/>
    <property type="project" value="UniProtKB-SubCell"/>
</dbReference>
<dbReference type="Gene3D" id="2.130.10.30">
    <property type="entry name" value="Regulator of chromosome condensation 1/beta-lactamase-inhibitor protein II"/>
    <property type="match status" value="6"/>
</dbReference>
<keyword evidence="4" id="KW-0812">Transmembrane</keyword>
<evidence type="ECO:0000256" key="4">
    <source>
        <dbReference type="SAM" id="Phobius"/>
    </source>
</evidence>
<dbReference type="SUPFAM" id="SSF50985">
    <property type="entry name" value="RCC1/BLIP-II"/>
    <property type="match status" value="4"/>
</dbReference>
<dbReference type="InterPro" id="IPR051210">
    <property type="entry name" value="Ub_ligase/GEF_domain"/>
</dbReference>
<feature type="domain" description="RCC1-like" evidence="5">
    <location>
        <begin position="863"/>
        <end position="1162"/>
    </location>
</feature>
<dbReference type="Pfam" id="PF09479">
    <property type="entry name" value="Flg_new"/>
    <property type="match status" value="3"/>
</dbReference>
<dbReference type="Pfam" id="PF25390">
    <property type="entry name" value="WD40_RLD"/>
    <property type="match status" value="2"/>
</dbReference>
<name>A0A087VSS1_9BIFI</name>
<feature type="region of interest" description="Disordered" evidence="3">
    <location>
        <begin position="1230"/>
        <end position="1250"/>
    </location>
</feature>
<feature type="region of interest" description="Disordered" evidence="3">
    <location>
        <begin position="52"/>
        <end position="110"/>
    </location>
</feature>
<dbReference type="RefSeq" id="WP_081830730.1">
    <property type="nucleotide sequence ID" value="NZ_CP006018.1"/>
</dbReference>
<dbReference type="GO" id="GO:0004674">
    <property type="term" value="F:protein serine/threonine kinase activity"/>
    <property type="evidence" value="ECO:0007669"/>
    <property type="project" value="UniProtKB-EC"/>
</dbReference>
<dbReference type="Pfam" id="PF13540">
    <property type="entry name" value="RCC1_2"/>
    <property type="match status" value="6"/>
</dbReference>
<dbReference type="PANTHER" id="PTHR22870:SF408">
    <property type="entry name" value="OS09G0560450 PROTEIN"/>
    <property type="match status" value="1"/>
</dbReference>
<feature type="region of interest" description="Disordered" evidence="3">
    <location>
        <begin position="591"/>
        <end position="614"/>
    </location>
</feature>
<evidence type="ECO:0000256" key="2">
    <source>
        <dbReference type="ARBA" id="ARBA00022737"/>
    </source>
</evidence>
<dbReference type="NCBIfam" id="TIGR02543">
    <property type="entry name" value="List_Bact_rpt"/>
    <property type="match status" value="2"/>
</dbReference>
<dbReference type="InterPro" id="IPR000408">
    <property type="entry name" value="Reg_chr_condens"/>
</dbReference>